<proteinExistence type="predicted"/>
<organism evidence="1 2">
    <name type="scientific">Hibiscus trionum</name>
    <name type="common">Flower of an hour</name>
    <dbReference type="NCBI Taxonomy" id="183268"/>
    <lineage>
        <taxon>Eukaryota</taxon>
        <taxon>Viridiplantae</taxon>
        <taxon>Streptophyta</taxon>
        <taxon>Embryophyta</taxon>
        <taxon>Tracheophyta</taxon>
        <taxon>Spermatophyta</taxon>
        <taxon>Magnoliopsida</taxon>
        <taxon>eudicotyledons</taxon>
        <taxon>Gunneridae</taxon>
        <taxon>Pentapetalae</taxon>
        <taxon>rosids</taxon>
        <taxon>malvids</taxon>
        <taxon>Malvales</taxon>
        <taxon>Malvaceae</taxon>
        <taxon>Malvoideae</taxon>
        <taxon>Hibiscus</taxon>
    </lineage>
</organism>
<dbReference type="OrthoDB" id="1644512at2759"/>
<sequence>MKRFYSDVRKPSASDVSELISLAQGDQNAREIKDECVYRTFNSSKSLTGISGNKNLHVGGESAQLQVSSSSNIGLMGKSVHCWRQNQPWD</sequence>
<gene>
    <name evidence="1" type="ORF">HRI_000287300</name>
</gene>
<dbReference type="EMBL" id="BSYR01000004">
    <property type="protein sequence ID" value="GMI66180.1"/>
    <property type="molecule type" value="Genomic_DNA"/>
</dbReference>
<keyword evidence="2" id="KW-1185">Reference proteome</keyword>
<dbReference type="AlphaFoldDB" id="A0A9W7GV46"/>
<evidence type="ECO:0000313" key="2">
    <source>
        <dbReference type="Proteomes" id="UP001165190"/>
    </source>
</evidence>
<evidence type="ECO:0000313" key="1">
    <source>
        <dbReference type="EMBL" id="GMI66180.1"/>
    </source>
</evidence>
<accession>A0A9W7GV46</accession>
<comment type="caution">
    <text evidence="1">The sequence shown here is derived from an EMBL/GenBank/DDBJ whole genome shotgun (WGS) entry which is preliminary data.</text>
</comment>
<reference evidence="1" key="1">
    <citation type="submission" date="2023-05" db="EMBL/GenBank/DDBJ databases">
        <title>Genome and transcriptome analyses reveal genes involved in the formation of fine ridges on petal epidermal cells in Hibiscus trionum.</title>
        <authorList>
            <person name="Koshimizu S."/>
            <person name="Masuda S."/>
            <person name="Ishii T."/>
            <person name="Shirasu K."/>
            <person name="Hoshino A."/>
            <person name="Arita M."/>
        </authorList>
    </citation>
    <scope>NUCLEOTIDE SEQUENCE</scope>
    <source>
        <strain evidence="1">Hamamatsu line</strain>
    </source>
</reference>
<name>A0A9W7GV46_HIBTR</name>
<dbReference type="Proteomes" id="UP001165190">
    <property type="component" value="Unassembled WGS sequence"/>
</dbReference>
<protein>
    <submittedName>
        <fullName evidence="1">Uncharacterized protein</fullName>
    </submittedName>
</protein>